<dbReference type="InterPro" id="IPR000182">
    <property type="entry name" value="GNAT_dom"/>
</dbReference>
<dbReference type="InterPro" id="IPR016181">
    <property type="entry name" value="Acyl_CoA_acyltransferase"/>
</dbReference>
<dbReference type="Proteomes" id="UP000092713">
    <property type="component" value="Unassembled WGS sequence"/>
</dbReference>
<sequence length="186" mass="21140">MAYTKTITTARLILRPPQPSDAAALQTMHADPEVMRYFSELPWQDPQRAARQIADDSAAFEKEEFFRFAITLKDSGDYLGSCTLFSLHAQNRRAEMGYALARLYWGQGYMHEALSALLEYAFVERDLNRLEADIDPLNIGSANALLRLGFKQEGYLPERWIVGGQVSDSALYGLLRRDWEARRAAT</sequence>
<dbReference type="STRING" id="1747903.ASR47_100642"/>
<dbReference type="PATRIC" id="fig|1747903.4.peg.1995"/>
<evidence type="ECO:0000313" key="2">
    <source>
        <dbReference type="EMBL" id="OBV38446.1"/>
    </source>
</evidence>
<evidence type="ECO:0000259" key="1">
    <source>
        <dbReference type="PROSITE" id="PS51186"/>
    </source>
</evidence>
<dbReference type="PANTHER" id="PTHR43792">
    <property type="entry name" value="GNAT FAMILY, PUTATIVE (AFU_ORTHOLOGUE AFUA_3G00765)-RELATED-RELATED"/>
    <property type="match status" value="1"/>
</dbReference>
<dbReference type="SUPFAM" id="SSF55729">
    <property type="entry name" value="Acyl-CoA N-acyltransferases (Nat)"/>
    <property type="match status" value="1"/>
</dbReference>
<reference evidence="2 3" key="1">
    <citation type="submission" date="2016-04" db="EMBL/GenBank/DDBJ databases">
        <title>Draft genome sequence of Janthinobacterium psychrotolerans sp. nov., isolated from freshwater sediments in Denmark.</title>
        <authorList>
            <person name="Gong X."/>
            <person name="Skrivergaard S."/>
            <person name="Korsgaard B.S."/>
            <person name="Schreiber L."/>
            <person name="Marshall I.P."/>
            <person name="Finster K."/>
            <person name="Schramm A."/>
        </authorList>
    </citation>
    <scope>NUCLEOTIDE SEQUENCE [LARGE SCALE GENOMIC DNA]</scope>
    <source>
        <strain evidence="2 3">S3-2</strain>
    </source>
</reference>
<protein>
    <submittedName>
        <fullName evidence="2">Protein N-acetyltransferase, RimJ/RimL family</fullName>
    </submittedName>
</protein>
<keyword evidence="3" id="KW-1185">Reference proteome</keyword>
<dbReference type="Gene3D" id="3.40.630.30">
    <property type="match status" value="1"/>
</dbReference>
<keyword evidence="2" id="KW-0808">Transferase</keyword>
<dbReference type="EMBL" id="LOCQ01000057">
    <property type="protein sequence ID" value="OBV38446.1"/>
    <property type="molecule type" value="Genomic_DNA"/>
</dbReference>
<dbReference type="Pfam" id="PF13302">
    <property type="entry name" value="Acetyltransf_3"/>
    <property type="match status" value="1"/>
</dbReference>
<dbReference type="AlphaFoldDB" id="A0A1A7BXV1"/>
<dbReference type="InterPro" id="IPR051531">
    <property type="entry name" value="N-acetyltransferase"/>
</dbReference>
<feature type="domain" description="N-acetyltransferase" evidence="1">
    <location>
        <begin position="12"/>
        <end position="178"/>
    </location>
</feature>
<name>A0A1A7BXV1_9BURK</name>
<proteinExistence type="predicted"/>
<comment type="caution">
    <text evidence="2">The sequence shown here is derived from an EMBL/GenBank/DDBJ whole genome shotgun (WGS) entry which is preliminary data.</text>
</comment>
<organism evidence="2 3">
    <name type="scientific">Janthinobacterium psychrotolerans</name>
    <dbReference type="NCBI Taxonomy" id="1747903"/>
    <lineage>
        <taxon>Bacteria</taxon>
        <taxon>Pseudomonadati</taxon>
        <taxon>Pseudomonadota</taxon>
        <taxon>Betaproteobacteria</taxon>
        <taxon>Burkholderiales</taxon>
        <taxon>Oxalobacteraceae</taxon>
        <taxon>Janthinobacterium</taxon>
    </lineage>
</organism>
<accession>A0A1A7BXV1</accession>
<gene>
    <name evidence="2" type="ORF">ASR47_100642</name>
</gene>
<dbReference type="RefSeq" id="WP_065308701.1">
    <property type="nucleotide sequence ID" value="NZ_LOCQ01000057.1"/>
</dbReference>
<dbReference type="OrthoDB" id="9801656at2"/>
<dbReference type="PROSITE" id="PS51186">
    <property type="entry name" value="GNAT"/>
    <property type="match status" value="1"/>
</dbReference>
<dbReference type="GO" id="GO:0016747">
    <property type="term" value="F:acyltransferase activity, transferring groups other than amino-acyl groups"/>
    <property type="evidence" value="ECO:0007669"/>
    <property type="project" value="InterPro"/>
</dbReference>
<evidence type="ECO:0000313" key="3">
    <source>
        <dbReference type="Proteomes" id="UP000092713"/>
    </source>
</evidence>